<dbReference type="PANTHER" id="PTHR13198:SF4">
    <property type="entry name" value="E3 UBIQUITIN-PROTEIN LIGASE RNF25"/>
    <property type="match status" value="1"/>
</dbReference>
<feature type="region of interest" description="Disordered" evidence="2">
    <location>
        <begin position="144"/>
        <end position="169"/>
    </location>
</feature>
<dbReference type="SMART" id="SM00184">
    <property type="entry name" value="RING"/>
    <property type="match status" value="1"/>
</dbReference>
<keyword evidence="1" id="KW-0863">Zinc-finger</keyword>
<feature type="compositionally biased region" description="Basic and acidic residues" evidence="2">
    <location>
        <begin position="255"/>
        <end position="269"/>
    </location>
</feature>
<proteinExistence type="predicted"/>
<keyword evidence="5" id="KW-1185">Reference proteome</keyword>
<dbReference type="InterPro" id="IPR001841">
    <property type="entry name" value="Znf_RING"/>
</dbReference>
<protein>
    <submittedName>
        <fullName evidence="4">E3 ubiquitin-protein ligase RNF25</fullName>
    </submittedName>
</protein>
<dbReference type="InterPro" id="IPR039133">
    <property type="entry name" value="RNF25"/>
</dbReference>
<accession>A0ABQ8UEK6</accession>
<dbReference type="SUPFAM" id="SSF57850">
    <property type="entry name" value="RING/U-box"/>
    <property type="match status" value="1"/>
</dbReference>
<name>A0ABQ8UEK6_9EUKA</name>
<feature type="compositionally biased region" description="Polar residues" evidence="2">
    <location>
        <begin position="235"/>
        <end position="246"/>
    </location>
</feature>
<evidence type="ECO:0000259" key="3">
    <source>
        <dbReference type="PROSITE" id="PS50089"/>
    </source>
</evidence>
<organism evidence="4 5">
    <name type="scientific">Paratrimastix pyriformis</name>
    <dbReference type="NCBI Taxonomy" id="342808"/>
    <lineage>
        <taxon>Eukaryota</taxon>
        <taxon>Metamonada</taxon>
        <taxon>Preaxostyla</taxon>
        <taxon>Paratrimastigidae</taxon>
        <taxon>Paratrimastix</taxon>
    </lineage>
</organism>
<feature type="region of interest" description="Disordered" evidence="2">
    <location>
        <begin position="190"/>
        <end position="417"/>
    </location>
</feature>
<feature type="domain" description="RING-type" evidence="3">
    <location>
        <begin position="87"/>
        <end position="137"/>
    </location>
</feature>
<dbReference type="Proteomes" id="UP001141327">
    <property type="component" value="Unassembled WGS sequence"/>
</dbReference>
<dbReference type="Pfam" id="PF13639">
    <property type="entry name" value="zf-RING_2"/>
    <property type="match status" value="1"/>
</dbReference>
<comment type="caution">
    <text evidence="4">The sequence shown here is derived from an EMBL/GenBank/DDBJ whole genome shotgun (WGS) entry which is preliminary data.</text>
</comment>
<dbReference type="Gene3D" id="3.30.40.10">
    <property type="entry name" value="Zinc/RING finger domain, C3HC4 (zinc finger)"/>
    <property type="match status" value="1"/>
</dbReference>
<evidence type="ECO:0000313" key="4">
    <source>
        <dbReference type="EMBL" id="KAJ4457722.1"/>
    </source>
</evidence>
<sequence>MPKTGEQDGVAFVHLQLTISFSPETTLPVFELAQVRGLSAVKEALLITRLRERAAAVQHESDGVLYDLIELARDFVTAENTAPEGDCPICLCPLAERDSVVTPESLTKLSCAHVFHTSCLQEAYRSFGASLSCPTCRQPLEPTEVRTLESASPPPPSSAPADPTTEPLILVDPRERERLARILEHQRSVGGLIDPTKGPAIEVTGRNVARRQERQIYQPPGARQRPLPEAASRDSPATCTSANCTPCPTFFPPLDHYRRDLPPAPHEPKPQQQPESLPAPRDPAPARVEPTGATPDRLQPPGARPWRPEFWEGQRREAGRDRRGNRWRWVNNQAPPTQPSARGPAGAPRGPEDDERFFQAMRERRRAEAVLGEADTDQDSSRNPKASASEADFAARHGLPPPPGLVDDTDIPDLKDL</sequence>
<evidence type="ECO:0000256" key="2">
    <source>
        <dbReference type="SAM" id="MobiDB-lite"/>
    </source>
</evidence>
<dbReference type="PANTHER" id="PTHR13198">
    <property type="entry name" value="RING FINGER PROTEIN 25"/>
    <property type="match status" value="1"/>
</dbReference>
<evidence type="ECO:0000256" key="1">
    <source>
        <dbReference type="PROSITE-ProRule" id="PRU00175"/>
    </source>
</evidence>
<keyword evidence="1" id="KW-0862">Zinc</keyword>
<dbReference type="InterPro" id="IPR013083">
    <property type="entry name" value="Znf_RING/FYVE/PHD"/>
</dbReference>
<feature type="compositionally biased region" description="Basic and acidic residues" evidence="2">
    <location>
        <begin position="306"/>
        <end position="324"/>
    </location>
</feature>
<keyword evidence="1" id="KW-0479">Metal-binding</keyword>
<evidence type="ECO:0000313" key="5">
    <source>
        <dbReference type="Proteomes" id="UP001141327"/>
    </source>
</evidence>
<reference evidence="4" key="1">
    <citation type="journal article" date="2022" name="bioRxiv">
        <title>Genomics of Preaxostyla Flagellates Illuminates Evolutionary Transitions and the Path Towards Mitochondrial Loss.</title>
        <authorList>
            <person name="Novak L.V.F."/>
            <person name="Treitli S.C."/>
            <person name="Pyrih J."/>
            <person name="Halakuc P."/>
            <person name="Pipaliya S.V."/>
            <person name="Vacek V."/>
            <person name="Brzon O."/>
            <person name="Soukal P."/>
            <person name="Eme L."/>
            <person name="Dacks J.B."/>
            <person name="Karnkowska A."/>
            <person name="Elias M."/>
            <person name="Hampl V."/>
        </authorList>
    </citation>
    <scope>NUCLEOTIDE SEQUENCE</scope>
    <source>
        <strain evidence="4">RCP-MX</strain>
    </source>
</reference>
<gene>
    <name evidence="4" type="ORF">PAPYR_6761</name>
</gene>
<dbReference type="EMBL" id="JAPMOS010000041">
    <property type="protein sequence ID" value="KAJ4457722.1"/>
    <property type="molecule type" value="Genomic_DNA"/>
</dbReference>
<dbReference type="PROSITE" id="PS50089">
    <property type="entry name" value="ZF_RING_2"/>
    <property type="match status" value="1"/>
</dbReference>